<dbReference type="Gene3D" id="3.30.420.100">
    <property type="match status" value="1"/>
</dbReference>
<comment type="similarity">
    <text evidence="1 7">Belongs to the universal ribosomal protein uL18 family.</text>
</comment>
<dbReference type="GO" id="GO:0008097">
    <property type="term" value="F:5S rRNA binding"/>
    <property type="evidence" value="ECO:0007669"/>
    <property type="project" value="TreeGrafter"/>
</dbReference>
<name>A0A1F8FID6_9BACT</name>
<dbReference type="InterPro" id="IPR004389">
    <property type="entry name" value="Ribosomal_uL18_bac-type"/>
</dbReference>
<evidence type="ECO:0000256" key="5">
    <source>
        <dbReference type="ARBA" id="ARBA00023274"/>
    </source>
</evidence>
<dbReference type="GO" id="GO:0003735">
    <property type="term" value="F:structural constituent of ribosome"/>
    <property type="evidence" value="ECO:0007669"/>
    <property type="project" value="InterPro"/>
</dbReference>
<evidence type="ECO:0000313" key="8">
    <source>
        <dbReference type="EMBL" id="OGN12831.1"/>
    </source>
</evidence>
<dbReference type="NCBIfam" id="TIGR00060">
    <property type="entry name" value="L18_bact"/>
    <property type="match status" value="1"/>
</dbReference>
<accession>A0A1F8FID6</accession>
<evidence type="ECO:0000256" key="7">
    <source>
        <dbReference type="HAMAP-Rule" id="MF_01337"/>
    </source>
</evidence>
<keyword evidence="3 7" id="KW-0694">RNA-binding</keyword>
<organism evidence="8 9">
    <name type="scientific">Candidatus Yanofskybacteria bacterium RIFCSPHIGHO2_02_FULL_43_15c</name>
    <dbReference type="NCBI Taxonomy" id="1802679"/>
    <lineage>
        <taxon>Bacteria</taxon>
        <taxon>Candidatus Yanofskyibacteriota</taxon>
    </lineage>
</organism>
<dbReference type="Proteomes" id="UP000178197">
    <property type="component" value="Unassembled WGS sequence"/>
</dbReference>
<dbReference type="GO" id="GO:0005737">
    <property type="term" value="C:cytoplasm"/>
    <property type="evidence" value="ECO:0007669"/>
    <property type="project" value="UniProtKB-ARBA"/>
</dbReference>
<evidence type="ECO:0000313" key="9">
    <source>
        <dbReference type="Proteomes" id="UP000178197"/>
    </source>
</evidence>
<dbReference type="InterPro" id="IPR005484">
    <property type="entry name" value="Ribosomal_uL18_bac/plant/anim"/>
</dbReference>
<dbReference type="Pfam" id="PF00861">
    <property type="entry name" value="Ribosomal_L18p"/>
    <property type="match status" value="1"/>
</dbReference>
<dbReference type="PANTHER" id="PTHR12899">
    <property type="entry name" value="39S RIBOSOMAL PROTEIN L18, MITOCHONDRIAL"/>
    <property type="match status" value="1"/>
</dbReference>
<dbReference type="SUPFAM" id="SSF53137">
    <property type="entry name" value="Translational machinery components"/>
    <property type="match status" value="1"/>
</dbReference>
<keyword evidence="5 7" id="KW-0687">Ribonucleoprotein</keyword>
<evidence type="ECO:0000256" key="4">
    <source>
        <dbReference type="ARBA" id="ARBA00022980"/>
    </source>
</evidence>
<comment type="caution">
    <text evidence="8">The sequence shown here is derived from an EMBL/GenBank/DDBJ whole genome shotgun (WGS) entry which is preliminary data.</text>
</comment>
<keyword evidence="4 7" id="KW-0689">Ribosomal protein</keyword>
<dbReference type="GO" id="GO:1990904">
    <property type="term" value="C:ribonucleoprotein complex"/>
    <property type="evidence" value="ECO:0007669"/>
    <property type="project" value="UniProtKB-KW"/>
</dbReference>
<dbReference type="FunFam" id="3.30.420.100:FF:000001">
    <property type="entry name" value="50S ribosomal protein L18"/>
    <property type="match status" value="1"/>
</dbReference>
<dbReference type="GO" id="GO:0005840">
    <property type="term" value="C:ribosome"/>
    <property type="evidence" value="ECO:0007669"/>
    <property type="project" value="UniProtKB-KW"/>
</dbReference>
<dbReference type="CDD" id="cd00432">
    <property type="entry name" value="Ribosomal_L18_L5e"/>
    <property type="match status" value="1"/>
</dbReference>
<comment type="subunit">
    <text evidence="7">Part of the 50S ribosomal subunit; part of the 5S rRNA/L5/L18/L25 subcomplex. Contacts the 5S and 23S rRNAs.</text>
</comment>
<evidence type="ECO:0000256" key="2">
    <source>
        <dbReference type="ARBA" id="ARBA00022730"/>
    </source>
</evidence>
<proteinExistence type="inferred from homology"/>
<sequence length="116" mass="13288">MNIHKKKLKDRIRRHKRVRAKITGTKEVPRVVVFRSAQHVYAQVVDDQAGQTVLSTNDFKLKEPDKIKKSLQVGEILGEELKKKGMYKIIFDRGGFKYHGRVKALADGLRSAGIQF</sequence>
<keyword evidence="2 7" id="KW-0699">rRNA-binding</keyword>
<protein>
    <recommendedName>
        <fullName evidence="6 7">Large ribosomal subunit protein uL18</fullName>
    </recommendedName>
</protein>
<evidence type="ECO:0000256" key="3">
    <source>
        <dbReference type="ARBA" id="ARBA00022884"/>
    </source>
</evidence>
<dbReference type="HAMAP" id="MF_01337_B">
    <property type="entry name" value="Ribosomal_uL18_B"/>
    <property type="match status" value="1"/>
</dbReference>
<gene>
    <name evidence="7" type="primary">rplR</name>
    <name evidence="8" type="ORF">A3C71_01290</name>
</gene>
<comment type="function">
    <text evidence="7">This is one of the proteins that bind and probably mediate the attachment of the 5S RNA into the large ribosomal subunit, where it forms part of the central protuberance.</text>
</comment>
<evidence type="ECO:0000256" key="6">
    <source>
        <dbReference type="ARBA" id="ARBA00035197"/>
    </source>
</evidence>
<dbReference type="PANTHER" id="PTHR12899:SF3">
    <property type="entry name" value="LARGE RIBOSOMAL SUBUNIT PROTEIN UL18M"/>
    <property type="match status" value="1"/>
</dbReference>
<dbReference type="AlphaFoldDB" id="A0A1F8FID6"/>
<dbReference type="GO" id="GO:0006412">
    <property type="term" value="P:translation"/>
    <property type="evidence" value="ECO:0007669"/>
    <property type="project" value="UniProtKB-UniRule"/>
</dbReference>
<dbReference type="InterPro" id="IPR057268">
    <property type="entry name" value="Ribosomal_L18"/>
</dbReference>
<reference evidence="8 9" key="1">
    <citation type="journal article" date="2016" name="Nat. Commun.">
        <title>Thousands of microbial genomes shed light on interconnected biogeochemical processes in an aquifer system.</title>
        <authorList>
            <person name="Anantharaman K."/>
            <person name="Brown C.T."/>
            <person name="Hug L.A."/>
            <person name="Sharon I."/>
            <person name="Castelle C.J."/>
            <person name="Probst A.J."/>
            <person name="Thomas B.C."/>
            <person name="Singh A."/>
            <person name="Wilkins M.J."/>
            <person name="Karaoz U."/>
            <person name="Brodie E.L."/>
            <person name="Williams K.H."/>
            <person name="Hubbard S.S."/>
            <person name="Banfield J.F."/>
        </authorList>
    </citation>
    <scope>NUCLEOTIDE SEQUENCE [LARGE SCALE GENOMIC DNA]</scope>
</reference>
<dbReference type="EMBL" id="MGJT01000013">
    <property type="protein sequence ID" value="OGN12831.1"/>
    <property type="molecule type" value="Genomic_DNA"/>
</dbReference>
<evidence type="ECO:0000256" key="1">
    <source>
        <dbReference type="ARBA" id="ARBA00007116"/>
    </source>
</evidence>